<gene>
    <name evidence="1" type="ORF">TSUD_19890</name>
</gene>
<dbReference type="Proteomes" id="UP000242715">
    <property type="component" value="Unassembled WGS sequence"/>
</dbReference>
<reference evidence="2" key="1">
    <citation type="journal article" date="2017" name="Front. Plant Sci.">
        <title>Climate Clever Clovers: New Paradigm to Reduce the Environmental Footprint of Ruminants by Breeding Low Methanogenic Forages Utilizing Haplotype Variation.</title>
        <authorList>
            <person name="Kaur P."/>
            <person name="Appels R."/>
            <person name="Bayer P.E."/>
            <person name="Keeble-Gagnere G."/>
            <person name="Wang J."/>
            <person name="Hirakawa H."/>
            <person name="Shirasawa K."/>
            <person name="Vercoe P."/>
            <person name="Stefanova K."/>
            <person name="Durmic Z."/>
            <person name="Nichols P."/>
            <person name="Revell C."/>
            <person name="Isobe S.N."/>
            <person name="Edwards D."/>
            <person name="Erskine W."/>
        </authorList>
    </citation>
    <scope>NUCLEOTIDE SEQUENCE [LARGE SCALE GENOMIC DNA]</scope>
    <source>
        <strain evidence="2">cv. Daliak</strain>
    </source>
</reference>
<dbReference type="OrthoDB" id="10542500at2759"/>
<proteinExistence type="predicted"/>
<sequence>MATPVPNFEGEINNGNNGANSALVCPRCNFHFRYEFPFSPNVEGMLPRLAPPTPVISNPIYVDPSCQFSLGSQSTTSNVGERQGPLRPKVHITPISTSGEISTALSLAPPRSSSLDLNLELTLAPPISSSMELNLDLTL</sequence>
<organism evidence="1 2">
    <name type="scientific">Trifolium subterraneum</name>
    <name type="common">Subterranean clover</name>
    <dbReference type="NCBI Taxonomy" id="3900"/>
    <lineage>
        <taxon>Eukaryota</taxon>
        <taxon>Viridiplantae</taxon>
        <taxon>Streptophyta</taxon>
        <taxon>Embryophyta</taxon>
        <taxon>Tracheophyta</taxon>
        <taxon>Spermatophyta</taxon>
        <taxon>Magnoliopsida</taxon>
        <taxon>eudicotyledons</taxon>
        <taxon>Gunneridae</taxon>
        <taxon>Pentapetalae</taxon>
        <taxon>rosids</taxon>
        <taxon>fabids</taxon>
        <taxon>Fabales</taxon>
        <taxon>Fabaceae</taxon>
        <taxon>Papilionoideae</taxon>
        <taxon>50 kb inversion clade</taxon>
        <taxon>NPAAA clade</taxon>
        <taxon>Hologalegina</taxon>
        <taxon>IRL clade</taxon>
        <taxon>Trifolieae</taxon>
        <taxon>Trifolium</taxon>
    </lineage>
</organism>
<evidence type="ECO:0000313" key="1">
    <source>
        <dbReference type="EMBL" id="GAU36454.1"/>
    </source>
</evidence>
<protein>
    <submittedName>
        <fullName evidence="1">Uncharacterized protein</fullName>
    </submittedName>
</protein>
<dbReference type="EMBL" id="DF973630">
    <property type="protein sequence ID" value="GAU36454.1"/>
    <property type="molecule type" value="Genomic_DNA"/>
</dbReference>
<evidence type="ECO:0000313" key="2">
    <source>
        <dbReference type="Proteomes" id="UP000242715"/>
    </source>
</evidence>
<name>A0A2Z6MUX8_TRISU</name>
<dbReference type="AlphaFoldDB" id="A0A2Z6MUX8"/>
<accession>A0A2Z6MUX8</accession>
<keyword evidence="2" id="KW-1185">Reference proteome</keyword>